<organism evidence="6 7">
    <name type="scientific">Trypanosoma rangeli SC58</name>
    <dbReference type="NCBI Taxonomy" id="429131"/>
    <lineage>
        <taxon>Eukaryota</taxon>
        <taxon>Discoba</taxon>
        <taxon>Euglenozoa</taxon>
        <taxon>Kinetoplastea</taxon>
        <taxon>Metakinetoplastina</taxon>
        <taxon>Trypanosomatida</taxon>
        <taxon>Trypanosomatidae</taxon>
        <taxon>Trypanosoma</taxon>
        <taxon>Herpetosoma</taxon>
    </lineage>
</organism>
<dbReference type="GO" id="GO:0042393">
    <property type="term" value="F:histone binding"/>
    <property type="evidence" value="ECO:0007669"/>
    <property type="project" value="TreeGrafter"/>
</dbReference>
<sequence length="1395" mass="153828">MNNDKVRIPIPVSTTVVRRQYYPCVPPELLLEEHAGKFYFSGLTPASLLNAVSPRVNPVLPPFLGRKETGGGMADDLVYALIRENVRLPPVPTDNIKELSPVAQRLKKDAEAKRRANTGSPLKIKKQLLGEDEGTFVFEEASTSHITAVALLRVPAERNDDSKVAGREGEKAEKTFFSIYGSVPRDLKLEERECLWGYSTGAVLLVSLRGYATDLRNRRYYETLPLLAQRSYLDYEPEMSGFSPSGGSDSLLFIAERQHNSLLGCGISTEEHHFIRDMSKQAPRGVSLLGYHPVGGVCALVYDSHNDLAISGGMDGTLFVWDVHQQYRGALREKYMRDEDTRNMRPAQQFAAYVHTRRLTQRISRAHNTSISSLATHSELMISGGVDGTVKIWSCMHLTGSTVHGAPPQYVEQQVFNCNGWVRDIWSSPERIVQGEDVLVTGENGSIFGFKGTTFSQEPVMQVSHMEKKWLHALRKSAGQRLGSTFFPARRNSTDRQSLMQFPKFTGRRVSSGSPSGGLLKPATSEQEAMKLLHRGVITQALRLTRKVQIIGEEARLAVLPGSNHSVRNETTSSITRIIPLVEYNLFIVLGYSPMIRFLDMTHLSVASVVVHPSLSAASGDEKGGTVQAASPSNPRGSGRGQRKPLNNASAQKKSFLMSGNAGVGGAEALRFVDVLYVTSLSYLLLLDNRNTVFVWDNVEKIFLTSWKSPATDEGGKAKTALRLLSCGTRHYERSGDSGRGRISDQLHSKAKRRVACFYGQADNLEGNATMEDEAREITIPFFVVCNTGVELCDVVIETEARLEFRGHQDAIVGIFLRNSPPSSFQRIEKRPKPTPEAGDAFEQSVYGGANRSLCGRMIERTMSGRAITHLNDKFKGGNRDVERDFGPESECFKESLWSTEASGRIYALSCSVDGDIGFWGSSFEPLSVYHHESVSEKNFEFCTTVVHEPFPRDGVVSPFDVPPCTIKKKNGVGNEVESGGNDVTAFYYCARWNLAVTGHDDGSIRYWPCGNEVATCVWHKGLHNNAVSGLVAARIVRQEDQFGTLARLGSVVNSLTAKEPDELLATVSFDGYLAVWEDPEQAKAKPHGRTRISFNELLCLAFDEINELFVVGDSAGTVSSWHVRSLEPRCSIPSRPPSPWRPSVTALKSSAADVRVVSPAPNTATWQSRHHCGDISSSSSGGDSVSVTLGSGLPREKEKGKVRRGHTEAVTALIVDGNFVFSGGEDGRVFLWDLRIGVLLREYILLHDVDEIAQHCRQVKSVTGMQGSSSDRRVINCSSMANTIVPPGRAVKLYSENVTAFALLKRRNGDLLVATREGWLYHFGQNYTYPRSTYKHSSSVRCMCVLQDGCAEDNANLDDDESQHSKEALAFELVVGDDEGNMALIREPYFTPAL</sequence>
<dbReference type="Proteomes" id="UP000031737">
    <property type="component" value="Unassembled WGS sequence"/>
</dbReference>
<dbReference type="InterPro" id="IPR019775">
    <property type="entry name" value="WD40_repeat_CS"/>
</dbReference>
<dbReference type="EMBL" id="AUPL01006613">
    <property type="protein sequence ID" value="ESL05726.1"/>
    <property type="molecule type" value="Genomic_DNA"/>
</dbReference>
<keyword evidence="7" id="KW-1185">Reference proteome</keyword>
<accession>A0A061IV27</accession>
<reference evidence="6 7" key="1">
    <citation type="submission" date="2013-07" db="EMBL/GenBank/DDBJ databases">
        <authorList>
            <person name="Stoco P.H."/>
            <person name="Wagner G."/>
            <person name="Gerber A."/>
            <person name="Zaha A."/>
            <person name="Thompson C."/>
            <person name="Bartholomeu D.C."/>
            <person name="Luckemeyer D.D."/>
            <person name="Bahia D."/>
            <person name="Loreto E."/>
            <person name="Prestes E.B."/>
            <person name="Lima F.M."/>
            <person name="Rodrigues-Luiz G."/>
            <person name="Vallejo G.A."/>
            <person name="Filho J.F."/>
            <person name="Monteiro K.M."/>
            <person name="Tyler K.M."/>
            <person name="de Almeida L.G."/>
            <person name="Ortiz M.F."/>
            <person name="Siervo M.A."/>
            <person name="de Moraes M.H."/>
            <person name="Cunha O.L."/>
            <person name="Mendonca-Neto R."/>
            <person name="Silva R."/>
            <person name="Teixeira S.M."/>
            <person name="Murta S.M."/>
            <person name="Sincero T.C."/>
            <person name="Mendes T.A."/>
            <person name="Urmenyi T.P."/>
            <person name="Silva V.G."/>
            <person name="da Rocha W.D."/>
            <person name="Andersson B."/>
            <person name="Romanha A.J."/>
            <person name="Steindel M."/>
            <person name="de Vasconcelos A.T."/>
            <person name="Grisard E.C."/>
        </authorList>
    </citation>
    <scope>NUCLEOTIDE SEQUENCE [LARGE SCALE GENOMIC DNA]</scope>
    <source>
        <strain evidence="6 7">SC58</strain>
    </source>
</reference>
<keyword evidence="3" id="KW-0689">Ribosomal protein</keyword>
<dbReference type="GO" id="GO:0005840">
    <property type="term" value="C:ribosome"/>
    <property type="evidence" value="ECO:0007669"/>
    <property type="project" value="UniProtKB-KW"/>
</dbReference>
<dbReference type="OrthoDB" id="674604at2759"/>
<dbReference type="PANTHER" id="PTHR22847">
    <property type="entry name" value="WD40 REPEAT PROTEIN"/>
    <property type="match status" value="1"/>
</dbReference>
<proteinExistence type="predicted"/>
<protein>
    <submittedName>
        <fullName evidence="6">Uncharacterized protein</fullName>
    </submittedName>
</protein>
<keyword evidence="2" id="KW-0677">Repeat</keyword>
<feature type="repeat" description="WD" evidence="4">
    <location>
        <begin position="1204"/>
        <end position="1243"/>
    </location>
</feature>
<keyword evidence="1 4" id="KW-0853">WD repeat</keyword>
<dbReference type="VEuPathDB" id="TriTrypDB:TRSC58_06613"/>
<dbReference type="GO" id="GO:0048188">
    <property type="term" value="C:Set1C/COMPASS complex"/>
    <property type="evidence" value="ECO:0007669"/>
    <property type="project" value="TreeGrafter"/>
</dbReference>
<dbReference type="PROSITE" id="PS50294">
    <property type="entry name" value="WD_REPEATS_REGION"/>
    <property type="match status" value="2"/>
</dbReference>
<gene>
    <name evidence="6" type="ORF">TRSC58_06613</name>
</gene>
<keyword evidence="3" id="KW-0687">Ribonucleoprotein</keyword>
<evidence type="ECO:0000313" key="6">
    <source>
        <dbReference type="EMBL" id="ESL05726.1"/>
    </source>
</evidence>
<feature type="region of interest" description="Disordered" evidence="5">
    <location>
        <begin position="1166"/>
        <end position="1205"/>
    </location>
</feature>
<evidence type="ECO:0000256" key="5">
    <source>
        <dbReference type="SAM" id="MobiDB-lite"/>
    </source>
</evidence>
<dbReference type="PANTHER" id="PTHR22847:SF637">
    <property type="entry name" value="WD REPEAT DOMAIN 5B"/>
    <property type="match status" value="1"/>
</dbReference>
<feature type="region of interest" description="Disordered" evidence="5">
    <location>
        <begin position="618"/>
        <end position="648"/>
    </location>
</feature>
<feature type="compositionally biased region" description="Low complexity" evidence="5">
    <location>
        <begin position="1175"/>
        <end position="1194"/>
    </location>
</feature>
<dbReference type="Gene3D" id="2.130.10.10">
    <property type="entry name" value="YVTN repeat-like/Quinoprotein amine dehydrogenase"/>
    <property type="match status" value="3"/>
</dbReference>
<dbReference type="SMART" id="SM00320">
    <property type="entry name" value="WD40"/>
    <property type="match status" value="7"/>
</dbReference>
<dbReference type="PROSITE" id="PS00678">
    <property type="entry name" value="WD_REPEATS_1"/>
    <property type="match status" value="2"/>
</dbReference>
<comment type="caution">
    <text evidence="6">The sequence shown here is derived from an EMBL/GenBank/DDBJ whole genome shotgun (WGS) entry which is preliminary data.</text>
</comment>
<dbReference type="SUPFAM" id="SSF50978">
    <property type="entry name" value="WD40 repeat-like"/>
    <property type="match status" value="2"/>
</dbReference>
<dbReference type="PROSITE" id="PS50082">
    <property type="entry name" value="WD_REPEATS_2"/>
    <property type="match status" value="3"/>
</dbReference>
<feature type="repeat" description="WD" evidence="4">
    <location>
        <begin position="364"/>
        <end position="394"/>
    </location>
</feature>
<evidence type="ECO:0000256" key="4">
    <source>
        <dbReference type="PROSITE-ProRule" id="PRU00221"/>
    </source>
</evidence>
<dbReference type="InterPro" id="IPR036322">
    <property type="entry name" value="WD40_repeat_dom_sf"/>
</dbReference>
<evidence type="ECO:0000256" key="2">
    <source>
        <dbReference type="ARBA" id="ARBA00022737"/>
    </source>
</evidence>
<evidence type="ECO:0000313" key="7">
    <source>
        <dbReference type="Proteomes" id="UP000031737"/>
    </source>
</evidence>
<dbReference type="InterPro" id="IPR001680">
    <property type="entry name" value="WD40_rpt"/>
</dbReference>
<evidence type="ECO:0000256" key="3">
    <source>
        <dbReference type="ARBA" id="ARBA00022980"/>
    </source>
</evidence>
<evidence type="ECO:0000256" key="1">
    <source>
        <dbReference type="ARBA" id="ARBA00022574"/>
    </source>
</evidence>
<name>A0A061IV27_TRYRA</name>
<feature type="repeat" description="WD" evidence="4">
    <location>
        <begin position="297"/>
        <end position="323"/>
    </location>
</feature>
<dbReference type="Pfam" id="PF00400">
    <property type="entry name" value="WD40"/>
    <property type="match status" value="3"/>
</dbReference>
<dbReference type="InterPro" id="IPR015943">
    <property type="entry name" value="WD40/YVTN_repeat-like_dom_sf"/>
</dbReference>